<evidence type="ECO:0000313" key="2">
    <source>
        <dbReference type="Proteomes" id="UP001319200"/>
    </source>
</evidence>
<proteinExistence type="predicted"/>
<gene>
    <name evidence="1" type="ORF">KK083_08175</name>
</gene>
<reference evidence="1 2" key="1">
    <citation type="submission" date="2021-05" db="EMBL/GenBank/DDBJ databases">
        <title>A Polyphasic approach of four new species of the genus Ohtaekwangia: Ohtaekwangia histidinii sp. nov., Ohtaekwangia cretensis sp. nov., Ohtaekwangia indiensis sp. nov., Ohtaekwangia reichenbachii sp. nov. from diverse environment.</title>
        <authorList>
            <person name="Octaviana S."/>
        </authorList>
    </citation>
    <scope>NUCLEOTIDE SEQUENCE [LARGE SCALE GENOMIC DNA]</scope>
    <source>
        <strain evidence="1 2">PWU4</strain>
    </source>
</reference>
<accession>A0AAP2DJV1</accession>
<dbReference type="RefSeq" id="WP_254162338.1">
    <property type="nucleotide sequence ID" value="NZ_JAHESF010000006.1"/>
</dbReference>
<comment type="caution">
    <text evidence="1">The sequence shown here is derived from an EMBL/GenBank/DDBJ whole genome shotgun (WGS) entry which is preliminary data.</text>
</comment>
<evidence type="ECO:0000313" key="1">
    <source>
        <dbReference type="EMBL" id="MBT1696844.1"/>
    </source>
</evidence>
<dbReference type="Proteomes" id="UP001319200">
    <property type="component" value="Unassembled WGS sequence"/>
</dbReference>
<organism evidence="1 2">
    <name type="scientific">Chryseosolibacter histidini</name>
    <dbReference type="NCBI Taxonomy" id="2782349"/>
    <lineage>
        <taxon>Bacteria</taxon>
        <taxon>Pseudomonadati</taxon>
        <taxon>Bacteroidota</taxon>
        <taxon>Cytophagia</taxon>
        <taxon>Cytophagales</taxon>
        <taxon>Chryseotaleaceae</taxon>
        <taxon>Chryseosolibacter</taxon>
    </lineage>
</organism>
<dbReference type="EMBL" id="JAHESF010000006">
    <property type="protein sequence ID" value="MBT1696844.1"/>
    <property type="molecule type" value="Genomic_DNA"/>
</dbReference>
<sequence length="80" mass="9421">MDLKAEKEILKKELDQVNDARLLEAIRKILDYGRSKSGRPYKPMTEDEYFDRISESRKAIGEGKLIVQEEAIEYFRRKNG</sequence>
<name>A0AAP2DJV1_9BACT</name>
<keyword evidence="2" id="KW-1185">Reference proteome</keyword>
<dbReference type="AlphaFoldDB" id="A0AAP2DJV1"/>
<protein>
    <submittedName>
        <fullName evidence="1">Uncharacterized protein</fullName>
    </submittedName>
</protein>